<dbReference type="PANTHER" id="PTHR40562:SF1">
    <property type="entry name" value="NITRITE REDUCTASE (NADH) SMALL SUBUNIT"/>
    <property type="match status" value="1"/>
</dbReference>
<proteinExistence type="predicted"/>
<comment type="caution">
    <text evidence="4">The sequence shown here is derived from an EMBL/GenBank/DDBJ whole genome shotgun (WGS) entry which is preliminary data.</text>
</comment>
<gene>
    <name evidence="4" type="primary">nirD</name>
    <name evidence="4" type="ORF">GCM10023342_20860</name>
</gene>
<keyword evidence="1" id="KW-0560">Oxidoreductase</keyword>
<dbReference type="SUPFAM" id="SSF50022">
    <property type="entry name" value="ISP domain"/>
    <property type="match status" value="1"/>
</dbReference>
<accession>A0ABP9RF78</accession>
<evidence type="ECO:0000256" key="2">
    <source>
        <dbReference type="ARBA" id="ARBA00023063"/>
    </source>
</evidence>
<dbReference type="Gene3D" id="2.102.10.10">
    <property type="entry name" value="Rieske [2Fe-2S] iron-sulphur domain"/>
    <property type="match status" value="1"/>
</dbReference>
<feature type="domain" description="Rieske-like [2Fe-2S]" evidence="3">
    <location>
        <begin position="13"/>
        <end position="120"/>
    </location>
</feature>
<dbReference type="PROSITE" id="PS51300">
    <property type="entry name" value="NIRD"/>
    <property type="match status" value="1"/>
</dbReference>
<dbReference type="Proteomes" id="UP001500074">
    <property type="component" value="Unassembled WGS sequence"/>
</dbReference>
<sequence>MHTATAIDNDVIWQPLCRKADLVAFSGVAAWLETASGTAQVALFYLPGYETELFAVDNRDPFSGANVIARGIVGDLKGEPVVASPLYKQHFRLADGVCLEDAAVRLRHWPVCFDDDKVMIGLG</sequence>
<evidence type="ECO:0000313" key="4">
    <source>
        <dbReference type="EMBL" id="GAA5176099.1"/>
    </source>
</evidence>
<dbReference type="RefSeq" id="WP_031382739.1">
    <property type="nucleotide sequence ID" value="NZ_BAABKI010000020.1"/>
</dbReference>
<dbReference type="InterPro" id="IPR012748">
    <property type="entry name" value="Rieske-like_NirD"/>
</dbReference>
<name>A0ABP9RF78_9GAMM</name>
<reference evidence="5" key="1">
    <citation type="journal article" date="2019" name="Int. J. Syst. Evol. Microbiol.">
        <title>The Global Catalogue of Microorganisms (GCM) 10K type strain sequencing project: providing services to taxonomists for standard genome sequencing and annotation.</title>
        <authorList>
            <consortium name="The Broad Institute Genomics Platform"/>
            <consortium name="The Broad Institute Genome Sequencing Center for Infectious Disease"/>
            <person name="Wu L."/>
            <person name="Ma J."/>
        </authorList>
    </citation>
    <scope>NUCLEOTIDE SEQUENCE [LARGE SCALE GENOMIC DNA]</scope>
    <source>
        <strain evidence="5">JCM 18472</strain>
    </source>
</reference>
<keyword evidence="2" id="KW-0534">Nitrate assimilation</keyword>
<evidence type="ECO:0000259" key="3">
    <source>
        <dbReference type="Pfam" id="PF13806"/>
    </source>
</evidence>
<dbReference type="CDD" id="cd03529">
    <property type="entry name" value="Rieske_NirD"/>
    <property type="match status" value="1"/>
</dbReference>
<dbReference type="InterPro" id="IPR036922">
    <property type="entry name" value="Rieske_2Fe-2S_sf"/>
</dbReference>
<protein>
    <submittedName>
        <fullName evidence="4">Nitrite reductase small subunit NirD</fullName>
    </submittedName>
</protein>
<dbReference type="PANTHER" id="PTHR40562">
    <property type="match status" value="1"/>
</dbReference>
<evidence type="ECO:0000256" key="1">
    <source>
        <dbReference type="ARBA" id="ARBA00023002"/>
    </source>
</evidence>
<evidence type="ECO:0000313" key="5">
    <source>
        <dbReference type="Proteomes" id="UP001500074"/>
    </source>
</evidence>
<keyword evidence="5" id="KW-1185">Reference proteome</keyword>
<dbReference type="EMBL" id="BAABKI010000020">
    <property type="protein sequence ID" value="GAA5176099.1"/>
    <property type="molecule type" value="Genomic_DNA"/>
</dbReference>
<dbReference type="NCBIfam" id="TIGR02378">
    <property type="entry name" value="nirD_assim_sml"/>
    <property type="match status" value="1"/>
</dbReference>
<dbReference type="InterPro" id="IPR017881">
    <property type="entry name" value="NirD"/>
</dbReference>
<organism evidence="4 5">
    <name type="scientific">Modicisalibacter zincidurans</name>
    <dbReference type="NCBI Taxonomy" id="1178777"/>
    <lineage>
        <taxon>Bacteria</taxon>
        <taxon>Pseudomonadati</taxon>
        <taxon>Pseudomonadota</taxon>
        <taxon>Gammaproteobacteria</taxon>
        <taxon>Oceanospirillales</taxon>
        <taxon>Halomonadaceae</taxon>
        <taxon>Modicisalibacter</taxon>
    </lineage>
</organism>
<dbReference type="Pfam" id="PF13806">
    <property type="entry name" value="Rieske_2"/>
    <property type="match status" value="1"/>
</dbReference>